<dbReference type="InterPro" id="IPR000244">
    <property type="entry name" value="Ribosomal_bL9"/>
</dbReference>
<feature type="domain" description="Ribosomal protein L9" evidence="7">
    <location>
        <begin position="18"/>
        <end position="45"/>
    </location>
</feature>
<dbReference type="NCBIfam" id="TIGR00158">
    <property type="entry name" value="L9"/>
    <property type="match status" value="1"/>
</dbReference>
<accession>A0A1G4NRY7</accession>
<organism evidence="8">
    <name type="scientific">Dermonema virens</name>
    <dbReference type="NCBI Taxonomy" id="1077399"/>
    <lineage>
        <taxon>Eukaryota</taxon>
        <taxon>Rhodophyta</taxon>
        <taxon>Florideophyceae</taxon>
        <taxon>Nemaliophycidae</taxon>
        <taxon>Nemaliales</taxon>
        <taxon>Liagoraceae</taxon>
        <taxon>Dermonema</taxon>
    </lineage>
</organism>
<dbReference type="GO" id="GO:0003735">
    <property type="term" value="F:structural constituent of ribosome"/>
    <property type="evidence" value="ECO:0007669"/>
    <property type="project" value="InterPro"/>
</dbReference>
<dbReference type="InterPro" id="IPR036935">
    <property type="entry name" value="Ribosomal_bL9_N_sf"/>
</dbReference>
<dbReference type="Pfam" id="PF03948">
    <property type="entry name" value="Ribosomal_L9_C"/>
    <property type="match status" value="1"/>
</dbReference>
<dbReference type="GO" id="GO:0019843">
    <property type="term" value="F:rRNA binding"/>
    <property type="evidence" value="ECO:0007669"/>
    <property type="project" value="UniProtKB-UniRule"/>
</dbReference>
<evidence type="ECO:0000259" key="7">
    <source>
        <dbReference type="PROSITE" id="PS00651"/>
    </source>
</evidence>
<keyword evidence="4 6" id="KW-0689">Ribosomal protein</keyword>
<evidence type="ECO:0000313" key="8">
    <source>
        <dbReference type="EMBL" id="SCW21427.1"/>
    </source>
</evidence>
<keyword evidence="3 6" id="KW-0694">RNA-binding</keyword>
<dbReference type="Gene3D" id="3.40.5.10">
    <property type="entry name" value="Ribosomal protein L9, N-terminal domain"/>
    <property type="match status" value="1"/>
</dbReference>
<dbReference type="AlphaFoldDB" id="A0A1G4NRY7"/>
<dbReference type="SUPFAM" id="SSF55658">
    <property type="entry name" value="L9 N-domain-like"/>
    <property type="match status" value="1"/>
</dbReference>
<evidence type="ECO:0000256" key="4">
    <source>
        <dbReference type="ARBA" id="ARBA00022980"/>
    </source>
</evidence>
<dbReference type="GO" id="GO:0005840">
    <property type="term" value="C:ribosome"/>
    <property type="evidence" value="ECO:0007669"/>
    <property type="project" value="UniProtKB-KW"/>
</dbReference>
<comment type="function">
    <text evidence="6">Binds to the 23S rRNA.</text>
</comment>
<dbReference type="GO" id="GO:0006412">
    <property type="term" value="P:translation"/>
    <property type="evidence" value="ECO:0007669"/>
    <property type="project" value="UniProtKB-UniRule"/>
</dbReference>
<dbReference type="Pfam" id="PF01281">
    <property type="entry name" value="Ribosomal_L9_N"/>
    <property type="match status" value="1"/>
</dbReference>
<proteinExistence type="inferred from homology"/>
<name>A0A1G4NRY7_9FLOR</name>
<evidence type="ECO:0000256" key="1">
    <source>
        <dbReference type="ARBA" id="ARBA00010605"/>
    </source>
</evidence>
<dbReference type="GeneID" id="30000188"/>
<dbReference type="InterPro" id="IPR020069">
    <property type="entry name" value="Ribosomal_bL9_C"/>
</dbReference>
<dbReference type="EMBL" id="LT622863">
    <property type="protein sequence ID" value="SCW21427.1"/>
    <property type="molecule type" value="Genomic_DNA"/>
</dbReference>
<keyword evidence="2 6" id="KW-0699">rRNA-binding</keyword>
<evidence type="ECO:0000256" key="3">
    <source>
        <dbReference type="ARBA" id="ARBA00022884"/>
    </source>
</evidence>
<protein>
    <recommendedName>
        <fullName evidence="6">Large ribosomal subunit protein bL9c</fullName>
    </recommendedName>
</protein>
<dbReference type="InterPro" id="IPR009027">
    <property type="entry name" value="Ribosomal_bL9/RNase_H1_N"/>
</dbReference>
<dbReference type="SUPFAM" id="SSF55653">
    <property type="entry name" value="Ribosomal protein L9 C-domain"/>
    <property type="match status" value="1"/>
</dbReference>
<dbReference type="PANTHER" id="PTHR21368">
    <property type="entry name" value="50S RIBOSOMAL PROTEIN L9"/>
    <property type="match status" value="1"/>
</dbReference>
<evidence type="ECO:0000256" key="2">
    <source>
        <dbReference type="ARBA" id="ARBA00022730"/>
    </source>
</evidence>
<geneLocation type="chloroplast" evidence="8"/>
<dbReference type="Gene3D" id="3.10.430.100">
    <property type="entry name" value="Ribosomal protein L9, C-terminal domain"/>
    <property type="match status" value="1"/>
</dbReference>
<dbReference type="PROSITE" id="PS00651">
    <property type="entry name" value="RIBOSOMAL_L9"/>
    <property type="match status" value="1"/>
</dbReference>
<keyword evidence="5 6" id="KW-0687">Ribonucleoprotein</keyword>
<keyword evidence="8" id="KW-0150">Chloroplast</keyword>
<keyword evidence="8" id="KW-0934">Plastid</keyword>
<dbReference type="GO" id="GO:1990904">
    <property type="term" value="C:ribonucleoprotein complex"/>
    <property type="evidence" value="ECO:0007669"/>
    <property type="project" value="UniProtKB-KW"/>
</dbReference>
<dbReference type="RefSeq" id="YP_009313173.1">
    <property type="nucleotide sequence ID" value="NC_031655.1"/>
</dbReference>
<reference evidence="8" key="1">
    <citation type="submission" date="2016-10" db="EMBL/GenBank/DDBJ databases">
        <title>Chloroplast genomes as a tool to resolve red algal phylogenies: a case study in the Nemaliales.</title>
        <authorList>
            <person name="Costa J.F."/>
            <person name="Lin S.M."/>
            <person name="Macaya E.C."/>
            <person name="Fernandez-Garcia C."/>
            <person name="Verbruggen H."/>
        </authorList>
    </citation>
    <scope>NUCLEOTIDE SEQUENCE</scope>
    <source>
        <strain evidence="8">J.0258</strain>
    </source>
</reference>
<dbReference type="HAMAP" id="MF_00503">
    <property type="entry name" value="Ribosomal_bL9"/>
    <property type="match status" value="1"/>
</dbReference>
<dbReference type="GO" id="GO:0009507">
    <property type="term" value="C:chloroplast"/>
    <property type="evidence" value="ECO:0007669"/>
    <property type="project" value="UniProtKB-SubCell"/>
</dbReference>
<sequence>MTKKNVQLILTKYTKHLGNAGDIIYVSKGYARNYLIPQRFAEVLTKNKINYLNKIKAKQAIVQERQKQFNLDVQNQLQTINKFSLKRKTSDQKNIFGSITDKDIIDIISQTTGINLKKSQINMPSIRTIGTYEIPITLIEDINVNIKLQVLPETM</sequence>
<reference evidence="8" key="2">
    <citation type="submission" date="2016-10" db="EMBL/GenBank/DDBJ databases">
        <authorList>
            <person name="de Groot N.N."/>
        </authorList>
    </citation>
    <scope>NUCLEOTIDE SEQUENCE</scope>
    <source>
        <strain evidence="8">J.0258</strain>
    </source>
</reference>
<gene>
    <name evidence="6 8" type="primary">rpl9</name>
    <name evidence="8" type="ORF">BQ776_212</name>
</gene>
<dbReference type="InterPro" id="IPR020594">
    <property type="entry name" value="Ribosomal_bL9_bac/chp"/>
</dbReference>
<evidence type="ECO:0000256" key="6">
    <source>
        <dbReference type="HAMAP-Rule" id="MF_00503"/>
    </source>
</evidence>
<dbReference type="InterPro" id="IPR036791">
    <property type="entry name" value="Ribosomal_bL9_C_sf"/>
</dbReference>
<dbReference type="InterPro" id="IPR020070">
    <property type="entry name" value="Ribosomal_bL9_N"/>
</dbReference>
<evidence type="ECO:0000256" key="5">
    <source>
        <dbReference type="ARBA" id="ARBA00023274"/>
    </source>
</evidence>
<comment type="similarity">
    <text evidence="1 6">Belongs to the bacterial ribosomal protein bL9 family.</text>
</comment>
<comment type="subcellular location">
    <subcellularLocation>
        <location evidence="6">Plastid</location>
        <location evidence="6">Chloroplast</location>
    </subcellularLocation>
</comment>